<dbReference type="AlphaFoldDB" id="A0A1C1ZCI7"/>
<evidence type="ECO:0000313" key="5">
    <source>
        <dbReference type="Proteomes" id="UP000095141"/>
    </source>
</evidence>
<proteinExistence type="predicted"/>
<evidence type="ECO:0000313" key="2">
    <source>
        <dbReference type="EMBL" id="MRG75027.1"/>
    </source>
</evidence>
<dbReference type="EMBL" id="MCNS01000008">
    <property type="protein sequence ID" value="OCX48209.1"/>
    <property type="molecule type" value="Genomic_DNA"/>
</dbReference>
<evidence type="ECO:0000313" key="3">
    <source>
        <dbReference type="EMBL" id="MRH81101.1"/>
    </source>
</evidence>
<dbReference type="Proteomes" id="UP000095141">
    <property type="component" value="Unassembled WGS sequence"/>
</dbReference>
<comment type="caution">
    <text evidence="4">The sequence shown here is derived from an EMBL/GenBank/DDBJ whole genome shotgun (WGS) entry which is preliminary data.</text>
</comment>
<protein>
    <submittedName>
        <fullName evidence="2">LysM peptidoglycan-binding domain-containing protein</fullName>
    </submittedName>
</protein>
<dbReference type="SUPFAM" id="SSF54106">
    <property type="entry name" value="LysM domain"/>
    <property type="match status" value="1"/>
</dbReference>
<dbReference type="Proteomes" id="UP000452188">
    <property type="component" value="Unassembled WGS sequence"/>
</dbReference>
<organism evidence="4 5">
    <name type="scientific">Limosilactobacillus reuteri</name>
    <name type="common">Lactobacillus reuteri</name>
    <dbReference type="NCBI Taxonomy" id="1598"/>
    <lineage>
        <taxon>Bacteria</taxon>
        <taxon>Bacillati</taxon>
        <taxon>Bacillota</taxon>
        <taxon>Bacilli</taxon>
        <taxon>Lactobacillales</taxon>
        <taxon>Lactobacillaceae</taxon>
        <taxon>Limosilactobacillus</taxon>
    </lineage>
</organism>
<reference evidence="4 5" key="1">
    <citation type="submission" date="2016-08" db="EMBL/GenBank/DDBJ databases">
        <title>Probiotic bacterium isolated from chicken gut.</title>
        <authorList>
            <person name="Levy J.L."/>
            <person name="Hassan H.M."/>
            <person name="Mendoza M.A."/>
        </authorList>
    </citation>
    <scope>NUCLEOTIDE SEQUENCE [LARGE SCALE GENOMIC DNA]</scope>
    <source>
        <strain evidence="4 5">P43</strain>
    </source>
</reference>
<evidence type="ECO:0000313" key="6">
    <source>
        <dbReference type="Proteomes" id="UP000452188"/>
    </source>
</evidence>
<dbReference type="RefSeq" id="WP_019253329.1">
    <property type="nucleotide sequence ID" value="NZ_CAJSZG010000034.1"/>
</dbReference>
<dbReference type="Pfam" id="PF21821">
    <property type="entry name" value="Dit_like"/>
    <property type="match status" value="1"/>
</dbReference>
<dbReference type="Pfam" id="PF01476">
    <property type="entry name" value="LysM"/>
    <property type="match status" value="1"/>
</dbReference>
<evidence type="ECO:0000313" key="7">
    <source>
        <dbReference type="Proteomes" id="UP000470878"/>
    </source>
</evidence>
<sequence>MAVLAVGNEQVVIHVEREEEETTNTVSKYPIQAGNNITDHTQREEQTFTFEGLLFGKDRYDIQRQWQQLLDWQSKGSILQYAGAIWHGNMMITTLHRIYEDGGYKNAIKFEMELTYIDIVQSSYVKAMNVGPKAPSPPANPGVWVTVRPGNTYWGWWKQYGTPIQTLRNWNHWPDRRIPVGVRARVK</sequence>
<dbReference type="EMBL" id="WJMV01000012">
    <property type="protein sequence ID" value="MRG75027.1"/>
    <property type="molecule type" value="Genomic_DNA"/>
</dbReference>
<name>A0A1C1ZCI7_LIMRT</name>
<dbReference type="InterPro" id="IPR048494">
    <property type="entry name" value="Dit-like_N"/>
</dbReference>
<evidence type="ECO:0000259" key="1">
    <source>
        <dbReference type="PROSITE" id="PS51782"/>
    </source>
</evidence>
<dbReference type="Proteomes" id="UP000470878">
    <property type="component" value="Unassembled WGS sequence"/>
</dbReference>
<dbReference type="EMBL" id="WJMX01000030">
    <property type="protein sequence ID" value="MRH81101.1"/>
    <property type="molecule type" value="Genomic_DNA"/>
</dbReference>
<dbReference type="InterPro" id="IPR036779">
    <property type="entry name" value="LysM_dom_sf"/>
</dbReference>
<feature type="domain" description="LysM" evidence="1">
    <location>
        <begin position="143"/>
        <end position="187"/>
    </location>
</feature>
<evidence type="ECO:0000313" key="4">
    <source>
        <dbReference type="EMBL" id="OCX48209.1"/>
    </source>
</evidence>
<dbReference type="InterPro" id="IPR018392">
    <property type="entry name" value="LysM"/>
</dbReference>
<reference evidence="6 7" key="2">
    <citation type="submission" date="2019-11" db="EMBL/GenBank/DDBJ databases">
        <title>Draft genome sequence of 12 host-associated Lactobacillus reuteri rodent strains.</title>
        <authorList>
            <person name="Zhang S."/>
            <person name="Ozcam M."/>
            <person name="Van Pijkeren J.P."/>
        </authorList>
    </citation>
    <scope>NUCLEOTIDE SEQUENCE [LARGE SCALE GENOMIC DNA]</scope>
    <source>
        <strain evidence="2 6">6799jm-1</strain>
        <strain evidence="3 7">CR</strain>
    </source>
</reference>
<gene>
    <name evidence="4" type="ORF">BFD03_05510</name>
    <name evidence="3" type="ORF">GIX77_10065</name>
    <name evidence="2" type="ORF">GIX79_04475</name>
</gene>
<accession>A0A1C1ZCI7</accession>
<dbReference type="CDD" id="cd00118">
    <property type="entry name" value="LysM"/>
    <property type="match status" value="1"/>
</dbReference>
<dbReference type="PROSITE" id="PS51782">
    <property type="entry name" value="LYSM"/>
    <property type="match status" value="1"/>
</dbReference>